<dbReference type="Pfam" id="PF09588">
    <property type="entry name" value="YqaJ"/>
    <property type="match status" value="1"/>
</dbReference>
<dbReference type="KEGG" id="vg:80019038"/>
<dbReference type="Proteomes" id="UP000693692">
    <property type="component" value="Segment"/>
</dbReference>
<keyword evidence="2" id="KW-0269">Exonuclease</keyword>
<sequence length="225" mass="25001">MTIKVYDDLVQGEPEWLAARCGLLTASTIGKLITPTTLKVADNETSRGLTMTLAAERITGHVDFVYPTADMQRGTDDEPYARDAYTAHFAPVEQVGFMVRDFGSYKIGYSPDGLVGDDGLIEIKSRRPKEHLKTVLKGLPPLENLAQMHAGMLVSGREWCDYISYSAGLPLWVKRVYPDTRWVNAITTAAETFEINVANIVNNFTNATHGLPMTERRASIEEITF</sequence>
<name>A0A8F3E9H6_9CAUD</name>
<dbReference type="GeneID" id="80019038"/>
<keyword evidence="2" id="KW-0378">Hydrolase</keyword>
<evidence type="ECO:0000313" key="3">
    <source>
        <dbReference type="Proteomes" id="UP000693692"/>
    </source>
</evidence>
<dbReference type="PANTHER" id="PTHR46609">
    <property type="entry name" value="EXONUCLEASE, PHAGE-TYPE/RECB, C-TERMINAL DOMAIN-CONTAINING PROTEIN"/>
    <property type="match status" value="1"/>
</dbReference>
<protein>
    <submittedName>
        <fullName evidence="2">Exonuclease</fullName>
    </submittedName>
</protein>
<dbReference type="InterPro" id="IPR019080">
    <property type="entry name" value="YqaJ_viral_recombinase"/>
</dbReference>
<organism evidence="2 3">
    <name type="scientific">Microbacterium phage Footloose</name>
    <dbReference type="NCBI Taxonomy" id="2836048"/>
    <lineage>
        <taxon>Viruses</taxon>
        <taxon>Duplodnaviria</taxon>
        <taxon>Heunggongvirae</taxon>
        <taxon>Uroviricota</taxon>
        <taxon>Caudoviricetes</taxon>
        <taxon>Footloosevirus</taxon>
        <taxon>Footloosevirus footloose</taxon>
    </lineage>
</organism>
<reference evidence="2" key="1">
    <citation type="submission" date="2021-05" db="EMBL/GenBank/DDBJ databases">
        <authorList>
            <person name="Brink J."/>
            <person name="Busse A.L."/>
            <person name="Crowley H.J."/>
            <person name="Hall C.J."/>
            <person name="Hetherington P."/>
            <person name="Hovde T.M."/>
            <person name="Johnson J.A."/>
            <person name="Karch K.E."/>
            <person name="Krueger C.J."/>
            <person name="Lundberg T.J."/>
            <person name="Madla Sanchez I."/>
            <person name="Mathiesen C."/>
            <person name="Moore L.J."/>
            <person name="Nordberg R.J."/>
            <person name="Petersen I.M."/>
            <person name="Piton K.L."/>
            <person name="Rozycki S.T."/>
            <person name="Rutten E."/>
            <person name="Samuelson I.O."/>
            <person name="Sarkilahti S.K."/>
            <person name="Schubert K.A."/>
            <person name="Stamness T.F."/>
            <person name="Tinman A.J."/>
            <person name="Tutterrow P.B."/>
            <person name="Wanzek N.C."/>
            <person name="Wheeler C.D."/>
            <person name="Spring A.M."/>
            <person name="Klyczek K."/>
            <person name="Garlena R.A."/>
            <person name="Russell D.A."/>
            <person name="Pope W.H."/>
            <person name="Jacobs-Sera D."/>
            <person name="Hatfull G.F."/>
        </authorList>
    </citation>
    <scope>NUCLEOTIDE SEQUENCE</scope>
</reference>
<dbReference type="Gene3D" id="3.90.320.10">
    <property type="match status" value="1"/>
</dbReference>
<gene>
    <name evidence="2" type="primary">50</name>
    <name evidence="2" type="ORF">SEA_FOOTLOOSE_50</name>
</gene>
<evidence type="ECO:0000259" key="1">
    <source>
        <dbReference type="Pfam" id="PF09588"/>
    </source>
</evidence>
<dbReference type="RefSeq" id="YP_010754447.1">
    <property type="nucleotide sequence ID" value="NC_073460.1"/>
</dbReference>
<evidence type="ECO:0000313" key="2">
    <source>
        <dbReference type="EMBL" id="QWY84632.1"/>
    </source>
</evidence>
<proteinExistence type="predicted"/>
<keyword evidence="3" id="KW-1185">Reference proteome</keyword>
<dbReference type="EMBL" id="MZ150789">
    <property type="protein sequence ID" value="QWY84632.1"/>
    <property type="molecule type" value="Genomic_DNA"/>
</dbReference>
<dbReference type="InterPro" id="IPR011604">
    <property type="entry name" value="PDDEXK-like_dom_sf"/>
</dbReference>
<dbReference type="PANTHER" id="PTHR46609:SF6">
    <property type="entry name" value="EXONUCLEASE, PHAGE-TYPE_RECB, C-TERMINAL DOMAIN-CONTAINING PROTEIN-RELATED"/>
    <property type="match status" value="1"/>
</dbReference>
<dbReference type="InterPro" id="IPR011335">
    <property type="entry name" value="Restrct_endonuc-II-like"/>
</dbReference>
<keyword evidence="2" id="KW-0540">Nuclease</keyword>
<dbReference type="CDD" id="cd22343">
    <property type="entry name" value="PDDEXK_lambda_exonuclease-like"/>
    <property type="match status" value="1"/>
</dbReference>
<feature type="domain" description="YqaJ viral recombinase" evidence="1">
    <location>
        <begin position="15"/>
        <end position="158"/>
    </location>
</feature>
<dbReference type="InterPro" id="IPR051703">
    <property type="entry name" value="NF-kappa-B_Signaling_Reg"/>
</dbReference>
<accession>A0A8F3E9H6</accession>
<dbReference type="SUPFAM" id="SSF52980">
    <property type="entry name" value="Restriction endonuclease-like"/>
    <property type="match status" value="1"/>
</dbReference>
<dbReference type="GO" id="GO:0004527">
    <property type="term" value="F:exonuclease activity"/>
    <property type="evidence" value="ECO:0007669"/>
    <property type="project" value="UniProtKB-KW"/>
</dbReference>